<feature type="transmembrane region" description="Helical" evidence="1">
    <location>
        <begin position="339"/>
        <end position="362"/>
    </location>
</feature>
<name>A0A0M9A1J0_9HYME</name>
<evidence type="ECO:0000256" key="1">
    <source>
        <dbReference type="SAM" id="Phobius"/>
    </source>
</evidence>
<protein>
    <submittedName>
        <fullName evidence="2">Uncharacterized protein</fullName>
    </submittedName>
</protein>
<accession>A0A0M9A1J0</accession>
<proteinExistence type="predicted"/>
<evidence type="ECO:0000313" key="3">
    <source>
        <dbReference type="Proteomes" id="UP000053105"/>
    </source>
</evidence>
<dbReference type="Proteomes" id="UP000053105">
    <property type="component" value="Unassembled WGS sequence"/>
</dbReference>
<dbReference type="AlphaFoldDB" id="A0A0M9A1J0"/>
<keyword evidence="1" id="KW-1133">Transmembrane helix</keyword>
<keyword evidence="1" id="KW-0472">Membrane</keyword>
<organism evidence="2 3">
    <name type="scientific">Melipona quadrifasciata</name>
    <dbReference type="NCBI Taxonomy" id="166423"/>
    <lineage>
        <taxon>Eukaryota</taxon>
        <taxon>Metazoa</taxon>
        <taxon>Ecdysozoa</taxon>
        <taxon>Arthropoda</taxon>
        <taxon>Hexapoda</taxon>
        <taxon>Insecta</taxon>
        <taxon>Pterygota</taxon>
        <taxon>Neoptera</taxon>
        <taxon>Endopterygota</taxon>
        <taxon>Hymenoptera</taxon>
        <taxon>Apocrita</taxon>
        <taxon>Aculeata</taxon>
        <taxon>Apoidea</taxon>
        <taxon>Anthophila</taxon>
        <taxon>Apidae</taxon>
        <taxon>Melipona</taxon>
    </lineage>
</organism>
<keyword evidence="3" id="KW-1185">Reference proteome</keyword>
<reference evidence="2 3" key="1">
    <citation type="submission" date="2015-07" db="EMBL/GenBank/DDBJ databases">
        <title>The genome of Melipona quadrifasciata.</title>
        <authorList>
            <person name="Pan H."/>
            <person name="Kapheim K."/>
        </authorList>
    </citation>
    <scope>NUCLEOTIDE SEQUENCE [LARGE SCALE GENOMIC DNA]</scope>
    <source>
        <strain evidence="2">0111107301</strain>
        <tissue evidence="2">Whole body</tissue>
    </source>
</reference>
<gene>
    <name evidence="2" type="ORF">WN51_12179</name>
</gene>
<dbReference type="EMBL" id="KQ435762">
    <property type="protein sequence ID" value="KOX75435.1"/>
    <property type="molecule type" value="Genomic_DNA"/>
</dbReference>
<evidence type="ECO:0000313" key="2">
    <source>
        <dbReference type="EMBL" id="KOX75435.1"/>
    </source>
</evidence>
<keyword evidence="1" id="KW-0812">Transmembrane</keyword>
<sequence>MSKKNDKCHDFGQPRRKGLSICGVPCVAKNQNRQALARGERGTKETRPPCRKICMGQRAVASDSIIAGQRHTDYVGPLKNKEHFETKEDHRLLRGCRGLLGPWVPFKQCQKMTLLVSIVCEKQHPSNEQIQCYYSLFSTIPFEKLVANSTSELQRKAKQIEGERFTPANGITPNVFLIGRKPQSLIFFAVLTTHIIRRKYMLCFEQASLSEKYYTTDFALQIEILLQIVFFTFLRIKCALRVTRKNSLKRVTCGYRDIKEGEGKVRPLKKLRIRMGKGSRTERRAEAMGKAKGEEVGDIFIRGVAADTTVNNETAKTQSRTLLTFPSNEKLCRNKYNNLIILMAIISLPSSATLVTALVANWPTFYVGTDVKSFDACTVPLLDPSGPMSTLFAALRQNETSDIDNTASTRSLILGASHRPLGTKSYNLITKVRPSWKGPILYPSGKDLCIERFAAKEKEMPISLEETNSKSRVIFAKPNLNLGQKLKQLGQSGAWRLSRRNDQLVPTALCVLEKAMFLSFDRQEGNERKRWLTAESCAVVSTPTAAAAKEEEGGEGEEEEEILSCLTVHIHNIGAQMTSDNARRTELSYGYRRLVRPSSRPVTLVRSIVYEYGDVVFTII</sequence>